<comment type="similarity">
    <text evidence="1">Belongs to the 2S seed storage albumins family.</text>
</comment>
<dbReference type="AlphaFoldDB" id="A0A067KVN8"/>
<dbReference type="GO" id="GO:0045735">
    <property type="term" value="F:nutrient reservoir activity"/>
    <property type="evidence" value="ECO:0007669"/>
    <property type="project" value="InterPro"/>
</dbReference>
<keyword evidence="2 4" id="KW-0732">Signal</keyword>
<dbReference type="InterPro" id="IPR016140">
    <property type="entry name" value="Bifunc_inhib/LTP/seed_store"/>
</dbReference>
<evidence type="ECO:0000313" key="6">
    <source>
        <dbReference type="EMBL" id="KDP39063.1"/>
    </source>
</evidence>
<dbReference type="InterPro" id="IPR000617">
    <property type="entry name" value="Napin/2SS/CON"/>
</dbReference>
<evidence type="ECO:0000256" key="2">
    <source>
        <dbReference type="ARBA" id="ARBA00022729"/>
    </source>
</evidence>
<evidence type="ECO:0000256" key="4">
    <source>
        <dbReference type="SAM" id="SignalP"/>
    </source>
</evidence>
<dbReference type="STRING" id="180498.A0A067KVN8"/>
<name>A0A067KVN8_JATCU</name>
<feature type="domain" description="Bifunctional inhibitor/plant lipid transfer protein/seed storage helical" evidence="5">
    <location>
        <begin position="59"/>
        <end position="141"/>
    </location>
</feature>
<proteinExistence type="inferred from homology"/>
<dbReference type="InterPro" id="IPR036312">
    <property type="entry name" value="Bifun_inhib/LTP/seed_sf"/>
</dbReference>
<protein>
    <recommendedName>
        <fullName evidence="5">Bifunctional inhibitor/plant lipid transfer protein/seed storage helical domain-containing protein</fullName>
    </recommendedName>
</protein>
<dbReference type="SMART" id="SM00499">
    <property type="entry name" value="AAI"/>
    <property type="match status" value="1"/>
</dbReference>
<evidence type="ECO:0000259" key="5">
    <source>
        <dbReference type="SMART" id="SM00499"/>
    </source>
</evidence>
<dbReference type="PANTHER" id="PTHR35496">
    <property type="entry name" value="2S SEED STORAGE PROTEIN 1-RELATED"/>
    <property type="match status" value="1"/>
</dbReference>
<dbReference type="KEGG" id="jcu:105633254"/>
<dbReference type="PANTHER" id="PTHR35496:SF20">
    <property type="entry name" value="2S SEED STORAGE PROTEIN 1-RELATED"/>
    <property type="match status" value="1"/>
</dbReference>
<evidence type="ECO:0000256" key="1">
    <source>
        <dbReference type="ARBA" id="ARBA00008262"/>
    </source>
</evidence>
<evidence type="ECO:0000313" key="7">
    <source>
        <dbReference type="Proteomes" id="UP000027138"/>
    </source>
</evidence>
<dbReference type="OrthoDB" id="847254at2759"/>
<dbReference type="Pfam" id="PF00234">
    <property type="entry name" value="Tryp_alpha_amyl"/>
    <property type="match status" value="1"/>
</dbReference>
<accession>A0A067KVN8</accession>
<dbReference type="Proteomes" id="UP000027138">
    <property type="component" value="Unassembled WGS sequence"/>
</dbReference>
<keyword evidence="3" id="KW-1015">Disulfide bond</keyword>
<dbReference type="SUPFAM" id="SSF47699">
    <property type="entry name" value="Bifunctional inhibitor/lipid-transfer protein/seed storage 2S albumin"/>
    <property type="match status" value="1"/>
</dbReference>
<organism evidence="6 7">
    <name type="scientific">Jatropha curcas</name>
    <name type="common">Barbados nut</name>
    <dbReference type="NCBI Taxonomy" id="180498"/>
    <lineage>
        <taxon>Eukaryota</taxon>
        <taxon>Viridiplantae</taxon>
        <taxon>Streptophyta</taxon>
        <taxon>Embryophyta</taxon>
        <taxon>Tracheophyta</taxon>
        <taxon>Spermatophyta</taxon>
        <taxon>Magnoliopsida</taxon>
        <taxon>eudicotyledons</taxon>
        <taxon>Gunneridae</taxon>
        <taxon>Pentapetalae</taxon>
        <taxon>rosids</taxon>
        <taxon>fabids</taxon>
        <taxon>Malpighiales</taxon>
        <taxon>Euphorbiaceae</taxon>
        <taxon>Crotonoideae</taxon>
        <taxon>Jatropheae</taxon>
        <taxon>Jatropha</taxon>
    </lineage>
</organism>
<reference evidence="6 7" key="1">
    <citation type="journal article" date="2014" name="PLoS ONE">
        <title>Global Analysis of Gene Expression Profiles in Physic Nut (Jatropha curcas L.) Seedlings Exposed to Salt Stress.</title>
        <authorList>
            <person name="Zhang L."/>
            <person name="Zhang C."/>
            <person name="Wu P."/>
            <person name="Chen Y."/>
            <person name="Li M."/>
            <person name="Jiang H."/>
            <person name="Wu G."/>
        </authorList>
    </citation>
    <scope>NUCLEOTIDE SEQUENCE [LARGE SCALE GENOMIC DNA]</scope>
    <source>
        <strain evidence="7">cv. GZQX0401</strain>
        <tissue evidence="6">Young leaves</tissue>
    </source>
</reference>
<sequence>MEKLTTSAALLCILLVHIANAVSGYVTTTITTVEIDDDSSNTSQRKCRREAERADLSSCESYMRSSRRPSEEMLALRGIENQQQRDLRQCCNELRQLSHDCPCEGIKYVLEQQLEQGQRERLEAVRRARSIPSACGLRTSCDIRS</sequence>
<dbReference type="EMBL" id="KK914353">
    <property type="protein sequence ID" value="KDP39063.1"/>
    <property type="molecule type" value="Genomic_DNA"/>
</dbReference>
<dbReference type="Gene3D" id="1.10.110.10">
    <property type="entry name" value="Plant lipid-transfer and hydrophobic proteins"/>
    <property type="match status" value="1"/>
</dbReference>
<evidence type="ECO:0000256" key="3">
    <source>
        <dbReference type="ARBA" id="ARBA00023157"/>
    </source>
</evidence>
<keyword evidence="7" id="KW-1185">Reference proteome</keyword>
<feature type="chain" id="PRO_5001639936" description="Bifunctional inhibitor/plant lipid transfer protein/seed storage helical domain-containing protein" evidence="4">
    <location>
        <begin position="22"/>
        <end position="145"/>
    </location>
</feature>
<gene>
    <name evidence="6" type="ORF">JCGZ_00820</name>
</gene>
<feature type="signal peptide" evidence="4">
    <location>
        <begin position="1"/>
        <end position="21"/>
    </location>
</feature>